<protein>
    <recommendedName>
        <fullName evidence="3">DUF4254 domain-containing protein</fullName>
    </recommendedName>
</protein>
<dbReference type="AlphaFoldDB" id="A0A345D8X4"/>
<dbReference type="OrthoDB" id="9805817at2"/>
<dbReference type="KEGG" id="hyf:DTO96_100522"/>
<keyword evidence="2" id="KW-1185">Reference proteome</keyword>
<organism evidence="1 2">
    <name type="scientific">Ephemeroptericola cinctiostellae</name>
    <dbReference type="NCBI Taxonomy" id="2268024"/>
    <lineage>
        <taxon>Bacteria</taxon>
        <taxon>Pseudomonadati</taxon>
        <taxon>Pseudomonadota</taxon>
        <taxon>Betaproteobacteria</taxon>
        <taxon>Burkholderiales</taxon>
        <taxon>Burkholderiaceae</taxon>
        <taxon>Ephemeroptericola</taxon>
    </lineage>
</organism>
<reference evidence="2" key="1">
    <citation type="submission" date="2018-07" db="EMBL/GenBank/DDBJ databases">
        <authorList>
            <person name="Kim H."/>
        </authorList>
    </citation>
    <scope>NUCLEOTIDE SEQUENCE [LARGE SCALE GENOMIC DNA]</scope>
    <source>
        <strain evidence="2">F02</strain>
    </source>
</reference>
<gene>
    <name evidence="1" type="ORF">DTO96_100522</name>
</gene>
<evidence type="ECO:0000313" key="2">
    <source>
        <dbReference type="Proteomes" id="UP000252182"/>
    </source>
</evidence>
<dbReference type="Proteomes" id="UP000252182">
    <property type="component" value="Chromosome"/>
</dbReference>
<evidence type="ECO:0008006" key="3">
    <source>
        <dbReference type="Google" id="ProtNLM"/>
    </source>
</evidence>
<dbReference type="InterPro" id="IPR025350">
    <property type="entry name" value="DUF4254"/>
</dbReference>
<proteinExistence type="predicted"/>
<dbReference type="RefSeq" id="WP_114562073.1">
    <property type="nucleotide sequence ID" value="NZ_CP031124.1"/>
</dbReference>
<sequence>MSTTPFFEEIQAVNVMAFHDAALARDDFTSSPRQFSEGVWAWIEANHFNNASLWAEEDLARRTTVSGDEIAQNKRHIDGFNQARNDATERVDEEILVRMKPVSEFQSSGARLNSETAGAMIDRMSIMSLKIKAMRAQTTRTDVDAAHIEKCTEKLNTLLEQRADLGACLNGLLADMQAGHVYYKIYRQFKMYNDKTLNPELVKEQVR</sequence>
<evidence type="ECO:0000313" key="1">
    <source>
        <dbReference type="EMBL" id="AXF84812.1"/>
    </source>
</evidence>
<name>A0A345D8X4_9BURK</name>
<dbReference type="EMBL" id="CP031124">
    <property type="protein sequence ID" value="AXF84812.1"/>
    <property type="molecule type" value="Genomic_DNA"/>
</dbReference>
<accession>A0A345D8X4</accession>
<dbReference type="Pfam" id="PF14063">
    <property type="entry name" value="DUF4254"/>
    <property type="match status" value="1"/>
</dbReference>